<name>A0A1X7U1V9_AMPQE</name>
<protein>
    <submittedName>
        <fullName evidence="1">Uncharacterized protein</fullName>
    </submittedName>
</protein>
<dbReference type="InParanoid" id="A0A1X7U1V9"/>
<accession>A0A1X7U1V9</accession>
<reference evidence="1" key="1">
    <citation type="submission" date="2017-05" db="UniProtKB">
        <authorList>
            <consortium name="EnsemblMetazoa"/>
        </authorList>
    </citation>
    <scope>IDENTIFICATION</scope>
</reference>
<evidence type="ECO:0000313" key="1">
    <source>
        <dbReference type="EnsemblMetazoa" id="Aqu2.1.21852_001"/>
    </source>
</evidence>
<proteinExistence type="predicted"/>
<dbReference type="EnsemblMetazoa" id="Aqu2.1.21852_001">
    <property type="protein sequence ID" value="Aqu2.1.21852_001"/>
    <property type="gene ID" value="Aqu2.1.21852"/>
</dbReference>
<organism evidence="1">
    <name type="scientific">Amphimedon queenslandica</name>
    <name type="common">Sponge</name>
    <dbReference type="NCBI Taxonomy" id="400682"/>
    <lineage>
        <taxon>Eukaryota</taxon>
        <taxon>Metazoa</taxon>
        <taxon>Porifera</taxon>
        <taxon>Demospongiae</taxon>
        <taxon>Heteroscleromorpha</taxon>
        <taxon>Haplosclerida</taxon>
        <taxon>Niphatidae</taxon>
        <taxon>Amphimedon</taxon>
    </lineage>
</organism>
<sequence length="102" mass="11666">MPKSSLEQLRVSHCNESPSTSLSESIDEILFLFKGFGVSDEFYQGLSMMHSSLLHSSDLIKERRKMISSNVPIQRSPHSYIGCFWSLREHMAEILSEQDSDQ</sequence>
<dbReference type="AlphaFoldDB" id="A0A1X7U1V9"/>